<sequence length="147" mass="16642">MAVQLNKSLMNACLKHIRRLEQCQRQRRHGLNSEHGRALADLRGPHRRRRAHLKRHGFPDIAAGLRVPFDVLLFDKKLVILCSASTVLQQIKDGSPPVPVEIFVQAKAEEPRRSPLSGSRASIASRPWALKRSMCCWEHQASVLPTM</sequence>
<organism evidence="2 3">
    <name type="scientific">Boletus edulis BED1</name>
    <dbReference type="NCBI Taxonomy" id="1328754"/>
    <lineage>
        <taxon>Eukaryota</taxon>
        <taxon>Fungi</taxon>
        <taxon>Dikarya</taxon>
        <taxon>Basidiomycota</taxon>
        <taxon>Agaricomycotina</taxon>
        <taxon>Agaricomycetes</taxon>
        <taxon>Agaricomycetidae</taxon>
        <taxon>Boletales</taxon>
        <taxon>Boletineae</taxon>
        <taxon>Boletaceae</taxon>
        <taxon>Boletoideae</taxon>
        <taxon>Boletus</taxon>
    </lineage>
</organism>
<gene>
    <name evidence="1" type="ORF">L210DRAFT_230838</name>
    <name evidence="2" type="ORF">L210DRAFT_3182136</name>
</gene>
<dbReference type="Proteomes" id="UP001194468">
    <property type="component" value="Unassembled WGS sequence"/>
</dbReference>
<dbReference type="AlphaFoldDB" id="A0AAD4BGB1"/>
<evidence type="ECO:0000313" key="2">
    <source>
        <dbReference type="EMBL" id="KAF8426807.1"/>
    </source>
</evidence>
<accession>A0AAD4BGB1</accession>
<proteinExistence type="predicted"/>
<name>A0AAD4BGB1_BOLED</name>
<evidence type="ECO:0000313" key="3">
    <source>
        <dbReference type="Proteomes" id="UP001194468"/>
    </source>
</evidence>
<evidence type="ECO:0000313" key="1">
    <source>
        <dbReference type="EMBL" id="KAF8426789.1"/>
    </source>
</evidence>
<comment type="caution">
    <text evidence="2">The sequence shown here is derived from an EMBL/GenBank/DDBJ whole genome shotgun (WGS) entry which is preliminary data.</text>
</comment>
<reference evidence="2" key="2">
    <citation type="journal article" date="2020" name="Nat. Commun.">
        <title>Large-scale genome sequencing of mycorrhizal fungi provides insights into the early evolution of symbiotic traits.</title>
        <authorList>
            <person name="Miyauchi S."/>
            <person name="Kiss E."/>
            <person name="Kuo A."/>
            <person name="Drula E."/>
            <person name="Kohler A."/>
            <person name="Sanchez-Garcia M."/>
            <person name="Morin E."/>
            <person name="Andreopoulos B."/>
            <person name="Barry K.W."/>
            <person name="Bonito G."/>
            <person name="Buee M."/>
            <person name="Carver A."/>
            <person name="Chen C."/>
            <person name="Cichocki N."/>
            <person name="Clum A."/>
            <person name="Culley D."/>
            <person name="Crous P.W."/>
            <person name="Fauchery L."/>
            <person name="Girlanda M."/>
            <person name="Hayes R.D."/>
            <person name="Keri Z."/>
            <person name="LaButti K."/>
            <person name="Lipzen A."/>
            <person name="Lombard V."/>
            <person name="Magnuson J."/>
            <person name="Maillard F."/>
            <person name="Murat C."/>
            <person name="Nolan M."/>
            <person name="Ohm R.A."/>
            <person name="Pangilinan J."/>
            <person name="Pereira M.F."/>
            <person name="Perotto S."/>
            <person name="Peter M."/>
            <person name="Pfister S."/>
            <person name="Riley R."/>
            <person name="Sitrit Y."/>
            <person name="Stielow J.B."/>
            <person name="Szollosi G."/>
            <person name="Zifcakova L."/>
            <person name="Stursova M."/>
            <person name="Spatafora J.W."/>
            <person name="Tedersoo L."/>
            <person name="Vaario L.M."/>
            <person name="Yamada A."/>
            <person name="Yan M."/>
            <person name="Wang P."/>
            <person name="Xu J."/>
            <person name="Bruns T."/>
            <person name="Baldrian P."/>
            <person name="Vilgalys R."/>
            <person name="Dunand C."/>
            <person name="Henrissat B."/>
            <person name="Grigoriev I.V."/>
            <person name="Hibbett D."/>
            <person name="Nagy L.G."/>
            <person name="Martin F.M."/>
        </authorList>
    </citation>
    <scope>NUCLEOTIDE SEQUENCE</scope>
    <source>
        <strain evidence="2">BED1</strain>
    </source>
</reference>
<dbReference type="EMBL" id="WHUW01000085">
    <property type="protein sequence ID" value="KAF8426789.1"/>
    <property type="molecule type" value="Genomic_DNA"/>
</dbReference>
<dbReference type="EMBL" id="WHUW01000085">
    <property type="protein sequence ID" value="KAF8426807.1"/>
    <property type="molecule type" value="Genomic_DNA"/>
</dbReference>
<reference evidence="2" key="1">
    <citation type="submission" date="2019-10" db="EMBL/GenBank/DDBJ databases">
        <authorList>
            <consortium name="DOE Joint Genome Institute"/>
            <person name="Kuo A."/>
            <person name="Miyauchi S."/>
            <person name="Kiss E."/>
            <person name="Drula E."/>
            <person name="Kohler A."/>
            <person name="Sanchez-Garcia M."/>
            <person name="Andreopoulos B."/>
            <person name="Barry K.W."/>
            <person name="Bonito G."/>
            <person name="Buee M."/>
            <person name="Carver A."/>
            <person name="Chen C."/>
            <person name="Cichocki N."/>
            <person name="Clum A."/>
            <person name="Culley D."/>
            <person name="Crous P.W."/>
            <person name="Fauchery L."/>
            <person name="Girlanda M."/>
            <person name="Hayes R."/>
            <person name="Keri Z."/>
            <person name="LaButti K."/>
            <person name="Lipzen A."/>
            <person name="Lombard V."/>
            <person name="Magnuson J."/>
            <person name="Maillard F."/>
            <person name="Morin E."/>
            <person name="Murat C."/>
            <person name="Nolan M."/>
            <person name="Ohm R."/>
            <person name="Pangilinan J."/>
            <person name="Pereira M."/>
            <person name="Perotto S."/>
            <person name="Peter M."/>
            <person name="Riley R."/>
            <person name="Sitrit Y."/>
            <person name="Stielow B."/>
            <person name="Szollosi G."/>
            <person name="Zifcakova L."/>
            <person name="Stursova M."/>
            <person name="Spatafora J.W."/>
            <person name="Tedersoo L."/>
            <person name="Vaario L.-M."/>
            <person name="Yamada A."/>
            <person name="Yan M."/>
            <person name="Wang P."/>
            <person name="Xu J."/>
            <person name="Bruns T."/>
            <person name="Baldrian P."/>
            <person name="Vilgalys R."/>
            <person name="Henrissat B."/>
            <person name="Grigoriev I.V."/>
            <person name="Hibbett D."/>
            <person name="Nagy L.G."/>
            <person name="Martin F.M."/>
        </authorList>
    </citation>
    <scope>NUCLEOTIDE SEQUENCE</scope>
    <source>
        <strain evidence="2">BED1</strain>
    </source>
</reference>
<keyword evidence="3" id="KW-1185">Reference proteome</keyword>
<protein>
    <submittedName>
        <fullName evidence="2">Uncharacterized protein</fullName>
    </submittedName>
</protein>